<evidence type="ECO:0000256" key="3">
    <source>
        <dbReference type="ARBA" id="ARBA00023306"/>
    </source>
</evidence>
<dbReference type="SMART" id="SM01332">
    <property type="entry name" value="Cyclin_C"/>
    <property type="match status" value="1"/>
</dbReference>
<dbReference type="InterPro" id="IPR006671">
    <property type="entry name" value="Cyclin_N"/>
</dbReference>
<evidence type="ECO:0000259" key="6">
    <source>
        <dbReference type="SMART" id="SM00385"/>
    </source>
</evidence>
<evidence type="ECO:0000313" key="9">
    <source>
        <dbReference type="Proteomes" id="UP000594263"/>
    </source>
</evidence>
<feature type="compositionally biased region" description="Basic and acidic residues" evidence="5">
    <location>
        <begin position="116"/>
        <end position="132"/>
    </location>
</feature>
<dbReference type="GO" id="GO:0051301">
    <property type="term" value="P:cell division"/>
    <property type="evidence" value="ECO:0007669"/>
    <property type="project" value="UniProtKB-KW"/>
</dbReference>
<keyword evidence="2 4" id="KW-0195">Cyclin</keyword>
<evidence type="ECO:0000256" key="2">
    <source>
        <dbReference type="ARBA" id="ARBA00023127"/>
    </source>
</evidence>
<dbReference type="InterPro" id="IPR004367">
    <property type="entry name" value="Cyclin_C-dom"/>
</dbReference>
<dbReference type="FunFam" id="1.10.472.10:FF:000001">
    <property type="entry name" value="G2/mitotic-specific cyclin"/>
    <property type="match status" value="1"/>
</dbReference>
<reference evidence="8" key="1">
    <citation type="submission" date="2021-01" db="UniProtKB">
        <authorList>
            <consortium name="EnsemblPlants"/>
        </authorList>
    </citation>
    <scope>IDENTIFICATION</scope>
</reference>
<dbReference type="Pfam" id="PF02984">
    <property type="entry name" value="Cyclin_C"/>
    <property type="match status" value="1"/>
</dbReference>
<feature type="domain" description="Cyclin C-terminal" evidence="7">
    <location>
        <begin position="282"/>
        <end position="403"/>
    </location>
</feature>
<keyword evidence="3" id="KW-0131">Cell cycle</keyword>
<evidence type="ECO:0000256" key="4">
    <source>
        <dbReference type="RuleBase" id="RU000383"/>
    </source>
</evidence>
<proteinExistence type="inferred from homology"/>
<evidence type="ECO:0000313" key="8">
    <source>
        <dbReference type="EnsemblPlants" id="Kaladp0047s0050.1.v1.1"/>
    </source>
</evidence>
<evidence type="ECO:0008006" key="10">
    <source>
        <dbReference type="Google" id="ProtNLM"/>
    </source>
</evidence>
<dbReference type="AlphaFoldDB" id="A0A7N0ZWS4"/>
<feature type="domain" description="Cyclin-like" evidence="6">
    <location>
        <begin position="286"/>
        <end position="373"/>
    </location>
</feature>
<dbReference type="SMART" id="SM00385">
    <property type="entry name" value="CYCLIN"/>
    <property type="match status" value="2"/>
</dbReference>
<dbReference type="Gramene" id="Kaladp0047s0050.1.v1.1">
    <property type="protein sequence ID" value="Kaladp0047s0050.1.v1.1"/>
    <property type="gene ID" value="Kaladp0047s0050.v1.1"/>
</dbReference>
<feature type="domain" description="Cyclin-like" evidence="6">
    <location>
        <begin position="189"/>
        <end position="273"/>
    </location>
</feature>
<dbReference type="Proteomes" id="UP000594263">
    <property type="component" value="Unplaced"/>
</dbReference>
<dbReference type="InterPro" id="IPR039361">
    <property type="entry name" value="Cyclin"/>
</dbReference>
<dbReference type="OMA" id="CNSECIF"/>
<feature type="region of interest" description="Disordered" evidence="5">
    <location>
        <begin position="105"/>
        <end position="142"/>
    </location>
</feature>
<dbReference type="InterPro" id="IPR013763">
    <property type="entry name" value="Cyclin-like_dom"/>
</dbReference>
<dbReference type="Pfam" id="PF00134">
    <property type="entry name" value="Cyclin_N"/>
    <property type="match status" value="1"/>
</dbReference>
<evidence type="ECO:0000259" key="7">
    <source>
        <dbReference type="SMART" id="SM01332"/>
    </source>
</evidence>
<keyword evidence="1" id="KW-0132">Cell division</keyword>
<dbReference type="InterPro" id="IPR036915">
    <property type="entry name" value="Cyclin-like_sf"/>
</dbReference>
<evidence type="ECO:0000256" key="5">
    <source>
        <dbReference type="SAM" id="MobiDB-lite"/>
    </source>
</evidence>
<accession>A0A7N0ZWS4</accession>
<dbReference type="Gene3D" id="1.10.472.10">
    <property type="entry name" value="Cyclin-like"/>
    <property type="match status" value="2"/>
</dbReference>
<protein>
    <recommendedName>
        <fullName evidence="10">Cyclin N-terminal domain-containing protein</fullName>
    </recommendedName>
</protein>
<dbReference type="PROSITE" id="PS00292">
    <property type="entry name" value="CYCLINS"/>
    <property type="match status" value="1"/>
</dbReference>
<sequence>MGGNRRIGTSRFPAHSSLKPTPRWPLTFVQLINASRCRSVLLHPVTMMSPPTINQENCPPGASSKLAHVDLRPLEDPREAKRCRVVLGEIGDNVLATQPSSLEIGRRAVGGGGNGDGKEEKKNRVLEPRKVDGGGGERGGGDSRMCVRPCRIYQHLRSVEVRENQRPLPDYMETVQKDLRPEMRSILVDWLSEVAEEFRFSPDAVFLTFNYIDRFLSKNVVRRNRLQLLGVSCLLAASKCEEIVPPYVEELCYMTDNSCTKDDIYKMEQEVVKLLNNEMNPPTTKTFLRILSKVSLNKEQSSSLLEFTGYYLAELSLLDYQLLRFLPSLIAASVVFVARCTVTPSQHPWTIELQQYSGYRPSELKECVHAIHKLQLSKGRPWDAISEKFTQSRFKQVADMSLAEIPARYFEDFKE</sequence>
<dbReference type="InterPro" id="IPR048258">
    <property type="entry name" value="Cyclins_cyclin-box"/>
</dbReference>
<dbReference type="PANTHER" id="PTHR10177">
    <property type="entry name" value="CYCLINS"/>
    <property type="match status" value="1"/>
</dbReference>
<dbReference type="EnsemblPlants" id="Kaladp0047s0050.1.v1.1">
    <property type="protein sequence ID" value="Kaladp0047s0050.1.v1.1"/>
    <property type="gene ID" value="Kaladp0047s0050.v1.1"/>
</dbReference>
<organism evidence="8 9">
    <name type="scientific">Kalanchoe fedtschenkoi</name>
    <name type="common">Lavender scallops</name>
    <name type="synonym">South American air plant</name>
    <dbReference type="NCBI Taxonomy" id="63787"/>
    <lineage>
        <taxon>Eukaryota</taxon>
        <taxon>Viridiplantae</taxon>
        <taxon>Streptophyta</taxon>
        <taxon>Embryophyta</taxon>
        <taxon>Tracheophyta</taxon>
        <taxon>Spermatophyta</taxon>
        <taxon>Magnoliopsida</taxon>
        <taxon>eudicotyledons</taxon>
        <taxon>Gunneridae</taxon>
        <taxon>Pentapetalae</taxon>
        <taxon>Saxifragales</taxon>
        <taxon>Crassulaceae</taxon>
        <taxon>Kalanchoe</taxon>
    </lineage>
</organism>
<comment type="similarity">
    <text evidence="4">Belongs to the cyclin family.</text>
</comment>
<name>A0A7N0ZWS4_KALFE</name>
<keyword evidence="9" id="KW-1185">Reference proteome</keyword>
<dbReference type="SUPFAM" id="SSF47954">
    <property type="entry name" value="Cyclin-like"/>
    <property type="match status" value="2"/>
</dbReference>
<evidence type="ECO:0000256" key="1">
    <source>
        <dbReference type="ARBA" id="ARBA00022618"/>
    </source>
</evidence>